<dbReference type="GO" id="GO:0016493">
    <property type="term" value="F:C-C chemokine receptor activity"/>
    <property type="evidence" value="ECO:0007669"/>
    <property type="project" value="TreeGrafter"/>
</dbReference>
<keyword evidence="13" id="KW-1185">Reference proteome</keyword>
<dbReference type="GO" id="GO:0019957">
    <property type="term" value="F:C-C chemokine binding"/>
    <property type="evidence" value="ECO:0007669"/>
    <property type="project" value="TreeGrafter"/>
</dbReference>
<evidence type="ECO:0000256" key="3">
    <source>
        <dbReference type="ARBA" id="ARBA00022692"/>
    </source>
</evidence>
<dbReference type="Gene3D" id="1.20.1070.10">
    <property type="entry name" value="Rhodopsin 7-helix transmembrane proteins"/>
    <property type="match status" value="1"/>
</dbReference>
<evidence type="ECO:0000256" key="6">
    <source>
        <dbReference type="ARBA" id="ARBA00023136"/>
    </source>
</evidence>
<keyword evidence="3 9" id="KW-0812">Transmembrane</keyword>
<proteinExistence type="inferred from homology"/>
<dbReference type="PROSITE" id="PS00237">
    <property type="entry name" value="G_PROTEIN_RECEP_F1_1"/>
    <property type="match status" value="1"/>
</dbReference>
<dbReference type="PRINTS" id="PR00237">
    <property type="entry name" value="GPCRRHODOPSN"/>
</dbReference>
<evidence type="ECO:0000256" key="5">
    <source>
        <dbReference type="ARBA" id="ARBA00023040"/>
    </source>
</evidence>
<dbReference type="InterPro" id="IPR000355">
    <property type="entry name" value="Chemokine_rcpt"/>
</dbReference>
<evidence type="ECO:0000256" key="9">
    <source>
        <dbReference type="RuleBase" id="RU000688"/>
    </source>
</evidence>
<dbReference type="PANTHER" id="PTHR10489:SF618">
    <property type="entry name" value="C-X-C CHEMOKINE RECEPTOR TYPE 5"/>
    <property type="match status" value="1"/>
</dbReference>
<keyword evidence="8 9" id="KW-0807">Transducer</keyword>
<gene>
    <name evidence="12" type="ORF">PHYPO_G00215670</name>
</gene>
<keyword evidence="5 9" id="KW-0297">G-protein coupled receptor</keyword>
<evidence type="ECO:0000313" key="13">
    <source>
        <dbReference type="Proteomes" id="UP000327468"/>
    </source>
</evidence>
<feature type="domain" description="G-protein coupled receptors family 1 profile" evidence="11">
    <location>
        <begin position="63"/>
        <end position="318"/>
    </location>
</feature>
<name>A0A5N5P5W7_PANHP</name>
<comment type="caution">
    <text evidence="12">The sequence shown here is derived from an EMBL/GenBank/DDBJ whole genome shotgun (WGS) entry which is preliminary data.</text>
</comment>
<evidence type="ECO:0000256" key="4">
    <source>
        <dbReference type="ARBA" id="ARBA00022989"/>
    </source>
</evidence>
<dbReference type="GO" id="GO:0007204">
    <property type="term" value="P:positive regulation of cytosolic calcium ion concentration"/>
    <property type="evidence" value="ECO:0007669"/>
    <property type="project" value="TreeGrafter"/>
</dbReference>
<dbReference type="Pfam" id="PF00001">
    <property type="entry name" value="7tm_1"/>
    <property type="match status" value="1"/>
</dbReference>
<feature type="transmembrane region" description="Helical" evidence="10">
    <location>
        <begin position="215"/>
        <end position="241"/>
    </location>
</feature>
<protein>
    <recommendedName>
        <fullName evidence="11">G-protein coupled receptors family 1 profile domain-containing protein</fullName>
    </recommendedName>
</protein>
<evidence type="ECO:0000313" key="12">
    <source>
        <dbReference type="EMBL" id="KAB5575004.1"/>
    </source>
</evidence>
<evidence type="ECO:0000259" key="11">
    <source>
        <dbReference type="PROSITE" id="PS50262"/>
    </source>
</evidence>
<keyword evidence="6 10" id="KW-0472">Membrane</keyword>
<feature type="transmembrane region" description="Helical" evidence="10">
    <location>
        <begin position="51"/>
        <end position="72"/>
    </location>
</feature>
<dbReference type="InterPro" id="IPR000276">
    <property type="entry name" value="GPCR_Rhodpsn"/>
</dbReference>
<evidence type="ECO:0000256" key="7">
    <source>
        <dbReference type="ARBA" id="ARBA00023170"/>
    </source>
</evidence>
<accession>A0A5N5P5W7</accession>
<sequence>MSNIKEHMIFDFSDFLSNESENIMVNLSHELFTCDTEKDPLFLYYTLLQPLVFSMVFLLGLSGNGLLLLVLLQRRAHLRMTDIYLLHLALADLLLLLTLPFAVIQVLTGWIFGNFLCKLVGLLHRLNLVCGSLLLAGIGFDRYLAIVHVVSSLQTRRPQTVHLICALLWLFCLALSVPNVVFLSVGPRRNGDTWLQCHFNNHGIHANDWFLVSRFLTHVLCFLLPLVIMGYCYTAVVFTLYHSQQSLEKQGAIRLAMVVTLVFCLCWLPYNITLFLDTLVRLGLLSQKTCQSRDALALGLMVTESIGFIHCCLNPILYAFVGVRFRNDLLRLLPKQFRVCGPMLCARCFSKVSVSDTATTTTTTSQYI</sequence>
<dbReference type="GO" id="GO:0009897">
    <property type="term" value="C:external side of plasma membrane"/>
    <property type="evidence" value="ECO:0007669"/>
    <property type="project" value="TreeGrafter"/>
</dbReference>
<dbReference type="AlphaFoldDB" id="A0A5N5P5W7"/>
<dbReference type="Proteomes" id="UP000327468">
    <property type="component" value="Chromosome 6"/>
</dbReference>
<feature type="transmembrane region" description="Helical" evidence="10">
    <location>
        <begin position="84"/>
        <end position="113"/>
    </location>
</feature>
<feature type="transmembrane region" description="Helical" evidence="10">
    <location>
        <begin position="119"/>
        <end position="140"/>
    </location>
</feature>
<dbReference type="PROSITE" id="PS50262">
    <property type="entry name" value="G_PROTEIN_RECEP_F1_2"/>
    <property type="match status" value="1"/>
</dbReference>
<keyword evidence="2" id="KW-1003">Cell membrane</keyword>
<evidence type="ECO:0000256" key="8">
    <source>
        <dbReference type="ARBA" id="ARBA00023224"/>
    </source>
</evidence>
<evidence type="ECO:0000256" key="10">
    <source>
        <dbReference type="SAM" id="Phobius"/>
    </source>
</evidence>
<keyword evidence="7 9" id="KW-0675">Receptor</keyword>
<evidence type="ECO:0000256" key="2">
    <source>
        <dbReference type="ARBA" id="ARBA00022475"/>
    </source>
</evidence>
<feature type="transmembrane region" description="Helical" evidence="10">
    <location>
        <begin position="253"/>
        <end position="276"/>
    </location>
</feature>
<dbReference type="EMBL" id="VFJC01000007">
    <property type="protein sequence ID" value="KAB5575004.1"/>
    <property type="molecule type" value="Genomic_DNA"/>
</dbReference>
<dbReference type="GO" id="GO:0006955">
    <property type="term" value="P:immune response"/>
    <property type="evidence" value="ECO:0007669"/>
    <property type="project" value="TreeGrafter"/>
</dbReference>
<organism evidence="12 13">
    <name type="scientific">Pangasianodon hypophthalmus</name>
    <name type="common">Striped catfish</name>
    <name type="synonym">Helicophagus hypophthalmus</name>
    <dbReference type="NCBI Taxonomy" id="310915"/>
    <lineage>
        <taxon>Eukaryota</taxon>
        <taxon>Metazoa</taxon>
        <taxon>Chordata</taxon>
        <taxon>Craniata</taxon>
        <taxon>Vertebrata</taxon>
        <taxon>Euteleostomi</taxon>
        <taxon>Actinopterygii</taxon>
        <taxon>Neopterygii</taxon>
        <taxon>Teleostei</taxon>
        <taxon>Ostariophysi</taxon>
        <taxon>Siluriformes</taxon>
        <taxon>Pangasiidae</taxon>
        <taxon>Pangasianodon</taxon>
    </lineage>
</organism>
<dbReference type="InterPro" id="IPR050119">
    <property type="entry name" value="CCR1-9-like"/>
</dbReference>
<evidence type="ECO:0000256" key="1">
    <source>
        <dbReference type="ARBA" id="ARBA00004651"/>
    </source>
</evidence>
<dbReference type="PANTHER" id="PTHR10489">
    <property type="entry name" value="CELL ADHESION MOLECULE"/>
    <property type="match status" value="1"/>
</dbReference>
<feature type="transmembrane region" description="Helical" evidence="10">
    <location>
        <begin position="296"/>
        <end position="321"/>
    </location>
</feature>
<feature type="transmembrane region" description="Helical" evidence="10">
    <location>
        <begin position="161"/>
        <end position="185"/>
    </location>
</feature>
<dbReference type="PRINTS" id="PR00657">
    <property type="entry name" value="CCCHEMOKINER"/>
</dbReference>
<keyword evidence="4 10" id="KW-1133">Transmembrane helix</keyword>
<comment type="similarity">
    <text evidence="9">Belongs to the G-protein coupled receptor 1 family.</text>
</comment>
<dbReference type="GO" id="GO:0019722">
    <property type="term" value="P:calcium-mediated signaling"/>
    <property type="evidence" value="ECO:0007669"/>
    <property type="project" value="TreeGrafter"/>
</dbReference>
<dbReference type="InterPro" id="IPR017452">
    <property type="entry name" value="GPCR_Rhodpsn_7TM"/>
</dbReference>
<comment type="subcellular location">
    <subcellularLocation>
        <location evidence="1">Cell membrane</location>
        <topology evidence="1">Multi-pass membrane protein</topology>
    </subcellularLocation>
</comment>
<reference evidence="12 13" key="1">
    <citation type="submission" date="2019-06" db="EMBL/GenBank/DDBJ databases">
        <title>A chromosome-scale genome assembly of the striped catfish, Pangasianodon hypophthalmus.</title>
        <authorList>
            <person name="Wen M."/>
            <person name="Zahm M."/>
            <person name="Roques C."/>
            <person name="Cabau C."/>
            <person name="Klopp C."/>
            <person name="Donnadieu C."/>
            <person name="Jouanno E."/>
            <person name="Avarre J.-C."/>
            <person name="Campet M."/>
            <person name="Ha T.T.T."/>
            <person name="Dugue R."/>
            <person name="Lampietro C."/>
            <person name="Louis A."/>
            <person name="Herpin A."/>
            <person name="Echchiki A."/>
            <person name="Berthelot C."/>
            <person name="Parey E."/>
            <person name="Roest-Crollius H."/>
            <person name="Braasch I."/>
            <person name="Postlethwait J."/>
            <person name="Bobe J."/>
            <person name="Montfort J."/>
            <person name="Bouchez O."/>
            <person name="Begum T."/>
            <person name="Schartl M."/>
            <person name="Guiguen Y."/>
        </authorList>
    </citation>
    <scope>NUCLEOTIDE SEQUENCE [LARGE SCALE GENOMIC DNA]</scope>
    <source>
        <strain evidence="12 13">Indonesia</strain>
        <tissue evidence="12">Blood</tissue>
    </source>
</reference>
<dbReference type="GO" id="GO:0060326">
    <property type="term" value="P:cell chemotaxis"/>
    <property type="evidence" value="ECO:0007669"/>
    <property type="project" value="TreeGrafter"/>
</dbReference>
<dbReference type="SUPFAM" id="SSF81321">
    <property type="entry name" value="Family A G protein-coupled receptor-like"/>
    <property type="match status" value="1"/>
</dbReference>